<evidence type="ECO:0000313" key="9">
    <source>
        <dbReference type="Proteomes" id="UP001222027"/>
    </source>
</evidence>
<evidence type="ECO:0000313" key="8">
    <source>
        <dbReference type="EMBL" id="KAJ8492298.1"/>
    </source>
</evidence>
<dbReference type="Gene3D" id="4.10.60.10">
    <property type="entry name" value="Zinc finger, CCHC-type"/>
    <property type="match status" value="1"/>
</dbReference>
<reference evidence="8 9" key="1">
    <citation type="submission" date="2022-12" db="EMBL/GenBank/DDBJ databases">
        <title>Chromosome-scale assembly of the Ensete ventricosum genome.</title>
        <authorList>
            <person name="Dussert Y."/>
            <person name="Stocks J."/>
            <person name="Wendawek A."/>
            <person name="Woldeyes F."/>
            <person name="Nichols R.A."/>
            <person name="Borrell J.S."/>
        </authorList>
    </citation>
    <scope>NUCLEOTIDE SEQUENCE [LARGE SCALE GENOMIC DNA]</scope>
    <source>
        <strain evidence="9">cv. Maze</strain>
        <tissue evidence="8">Seeds</tissue>
    </source>
</reference>
<dbReference type="GO" id="GO:0061630">
    <property type="term" value="F:ubiquitin protein ligase activity"/>
    <property type="evidence" value="ECO:0007669"/>
    <property type="project" value="InterPro"/>
</dbReference>
<comment type="caution">
    <text evidence="8">The sequence shown here is derived from an EMBL/GenBank/DDBJ whole genome shotgun (WGS) entry which is preliminary data.</text>
</comment>
<dbReference type="PROSITE" id="PS51282">
    <property type="entry name" value="DWNN"/>
    <property type="match status" value="1"/>
</dbReference>
<evidence type="ECO:0000256" key="6">
    <source>
        <dbReference type="SAM" id="MobiDB-lite"/>
    </source>
</evidence>
<feature type="compositionally biased region" description="Polar residues" evidence="6">
    <location>
        <begin position="49"/>
        <end position="60"/>
    </location>
</feature>
<dbReference type="PANTHER" id="PTHR15439:SF20">
    <property type="entry name" value="DWNN DOMAIN-CONTAINING PROTEIN"/>
    <property type="match status" value="1"/>
</dbReference>
<dbReference type="GO" id="GO:0006511">
    <property type="term" value="P:ubiquitin-dependent protein catabolic process"/>
    <property type="evidence" value="ECO:0007669"/>
    <property type="project" value="TreeGrafter"/>
</dbReference>
<proteinExistence type="predicted"/>
<dbReference type="Gene3D" id="3.30.40.10">
    <property type="entry name" value="Zinc/RING finger domain, C3HC4 (zinc finger)"/>
    <property type="match status" value="1"/>
</dbReference>
<protein>
    <recommendedName>
        <fullName evidence="7">DWNN domain-containing protein</fullName>
    </recommendedName>
</protein>
<dbReference type="CDD" id="cd16620">
    <property type="entry name" value="vRING-HC-C4C4_RBBP6"/>
    <property type="match status" value="1"/>
</dbReference>
<evidence type="ECO:0000256" key="3">
    <source>
        <dbReference type="ARBA" id="ARBA00022771"/>
    </source>
</evidence>
<keyword evidence="4" id="KW-0862">Zinc</keyword>
<dbReference type="GO" id="GO:0005634">
    <property type="term" value="C:nucleus"/>
    <property type="evidence" value="ECO:0007669"/>
    <property type="project" value="UniProtKB-SubCell"/>
</dbReference>
<evidence type="ECO:0000256" key="4">
    <source>
        <dbReference type="ARBA" id="ARBA00022833"/>
    </source>
</evidence>
<dbReference type="GO" id="GO:0008270">
    <property type="term" value="F:zinc ion binding"/>
    <property type="evidence" value="ECO:0007669"/>
    <property type="project" value="UniProtKB-KW"/>
</dbReference>
<comment type="subcellular location">
    <subcellularLocation>
        <location evidence="1">Nucleus</location>
    </subcellularLocation>
</comment>
<accession>A0AAV8R8V3</accession>
<evidence type="ECO:0000256" key="2">
    <source>
        <dbReference type="ARBA" id="ARBA00022723"/>
    </source>
</evidence>
<evidence type="ECO:0000256" key="5">
    <source>
        <dbReference type="ARBA" id="ARBA00023242"/>
    </source>
</evidence>
<keyword evidence="5" id="KW-0539">Nucleus</keyword>
<dbReference type="GO" id="GO:0006397">
    <property type="term" value="P:mRNA processing"/>
    <property type="evidence" value="ECO:0007669"/>
    <property type="project" value="InterPro"/>
</dbReference>
<keyword evidence="3" id="KW-0863">Zinc-finger</keyword>
<evidence type="ECO:0000259" key="7">
    <source>
        <dbReference type="PROSITE" id="PS51282"/>
    </source>
</evidence>
<keyword evidence="2" id="KW-0479">Metal-binding</keyword>
<dbReference type="Proteomes" id="UP001222027">
    <property type="component" value="Unassembled WGS sequence"/>
</dbReference>
<dbReference type="PANTHER" id="PTHR15439">
    <property type="entry name" value="RETINOBLASTOMA-BINDING PROTEIN 6"/>
    <property type="match status" value="1"/>
</dbReference>
<sequence length="348" mass="38061">MTPLEYIDDTVMIPKGTSIVIRQMPWPQGKSIVVGEPKSAENSEDVLPQSGTSATESSSYKFPDESDSCDYEEAFSAIHSEVADQPSNQVLSILDEDRRIKALVDTPAVDWQSQPEEVYYSEGSTGRAWGGRMACSFGFKKPSAGYVCHRCKVPGHFIHHCPTNGDPDFDIKKMKPATGIPRYMLLTTPDGSYSLPNGVATVLKPNDDLPPKLNCPLCKKVMKDAVMSSKYCFASLCDKCIRNHIITKSMCICGAKHMVADDLIPNVTLRETINSFLVISSRSSGAGSSDMGSATSKALSPVFSVTSMRKQKAPSLTIFVVFVHQIVVNVILLSHDIDTTNDLDVMQH</sequence>
<dbReference type="InterPro" id="IPR025829">
    <property type="entry name" value="Zn_knuckle_CX2CX3GHX4C"/>
</dbReference>
<dbReference type="InterPro" id="IPR013083">
    <property type="entry name" value="Znf_RING/FYVE/PHD"/>
</dbReference>
<dbReference type="SUPFAM" id="SSF57850">
    <property type="entry name" value="RING/U-box"/>
    <property type="match status" value="1"/>
</dbReference>
<dbReference type="EMBL" id="JAQQAF010000004">
    <property type="protein sequence ID" value="KAJ8492298.1"/>
    <property type="molecule type" value="Genomic_DNA"/>
</dbReference>
<dbReference type="AlphaFoldDB" id="A0AAV8R8V3"/>
<keyword evidence="9" id="KW-1185">Reference proteome</keyword>
<dbReference type="InterPro" id="IPR014891">
    <property type="entry name" value="DWNN_domain"/>
</dbReference>
<feature type="region of interest" description="Disordered" evidence="6">
    <location>
        <begin position="32"/>
        <end position="66"/>
    </location>
</feature>
<evidence type="ECO:0000256" key="1">
    <source>
        <dbReference type="ARBA" id="ARBA00004123"/>
    </source>
</evidence>
<dbReference type="Pfam" id="PF13696">
    <property type="entry name" value="zf-CCHC_2"/>
    <property type="match status" value="1"/>
</dbReference>
<feature type="domain" description="DWNN" evidence="7">
    <location>
        <begin position="1"/>
        <end position="25"/>
    </location>
</feature>
<organism evidence="8 9">
    <name type="scientific">Ensete ventricosum</name>
    <name type="common">Abyssinian banana</name>
    <name type="synonym">Musa ensete</name>
    <dbReference type="NCBI Taxonomy" id="4639"/>
    <lineage>
        <taxon>Eukaryota</taxon>
        <taxon>Viridiplantae</taxon>
        <taxon>Streptophyta</taxon>
        <taxon>Embryophyta</taxon>
        <taxon>Tracheophyta</taxon>
        <taxon>Spermatophyta</taxon>
        <taxon>Magnoliopsida</taxon>
        <taxon>Liliopsida</taxon>
        <taxon>Zingiberales</taxon>
        <taxon>Musaceae</taxon>
        <taxon>Ensete</taxon>
    </lineage>
</organism>
<dbReference type="GO" id="GO:0016567">
    <property type="term" value="P:protein ubiquitination"/>
    <property type="evidence" value="ECO:0007669"/>
    <property type="project" value="InterPro"/>
</dbReference>
<dbReference type="InterPro" id="IPR033489">
    <property type="entry name" value="RBBP6"/>
</dbReference>
<name>A0AAV8R8V3_ENSVE</name>
<gene>
    <name evidence="8" type="ORF">OPV22_014019</name>
</gene>